<dbReference type="EMBL" id="JAGPNK010000005">
    <property type="protein sequence ID" value="KAH7320937.1"/>
    <property type="molecule type" value="Genomic_DNA"/>
</dbReference>
<sequence length="190" mass="20346">MRFTATFLSVLCAAGLADASLRTANIYIQPIAPSTTPSHLAEVSYDTASLASTSIITYDAPEIPESAELVRIGLYDPKSSTWLSGTTVASVENFSKGYSPTLMLTVDANGEPLSTACKGVQIDAGQTRDFGPKAIIIVETKGKQPELNKPVVLSPEGKHVVEEEKTFLQKYWWMIAIGMFVLISGGGSDK</sequence>
<feature type="chain" id="PRO_5035472546" description="Cyclin-dependent protein kinase regulator pho80" evidence="1">
    <location>
        <begin position="20"/>
        <end position="190"/>
    </location>
</feature>
<reference evidence="2" key="1">
    <citation type="journal article" date="2021" name="Nat. Commun.">
        <title>Genetic determinants of endophytism in the Arabidopsis root mycobiome.</title>
        <authorList>
            <person name="Mesny F."/>
            <person name="Miyauchi S."/>
            <person name="Thiergart T."/>
            <person name="Pickel B."/>
            <person name="Atanasova L."/>
            <person name="Karlsson M."/>
            <person name="Huettel B."/>
            <person name="Barry K.W."/>
            <person name="Haridas S."/>
            <person name="Chen C."/>
            <person name="Bauer D."/>
            <person name="Andreopoulos W."/>
            <person name="Pangilinan J."/>
            <person name="LaButti K."/>
            <person name="Riley R."/>
            <person name="Lipzen A."/>
            <person name="Clum A."/>
            <person name="Drula E."/>
            <person name="Henrissat B."/>
            <person name="Kohler A."/>
            <person name="Grigoriev I.V."/>
            <person name="Martin F.M."/>
            <person name="Hacquard S."/>
        </authorList>
    </citation>
    <scope>NUCLEOTIDE SEQUENCE</scope>
    <source>
        <strain evidence="2">MPI-CAGE-CH-0235</strain>
    </source>
</reference>
<evidence type="ECO:0000256" key="1">
    <source>
        <dbReference type="SAM" id="SignalP"/>
    </source>
</evidence>
<accession>A0A8K0SQ03</accession>
<dbReference type="PANTHER" id="PTHR39219">
    <property type="entry name" value="ER MEMBRANE PROTEIN COMPLEX SUBUNIT 10"/>
    <property type="match status" value="1"/>
</dbReference>
<evidence type="ECO:0008006" key="4">
    <source>
        <dbReference type="Google" id="ProtNLM"/>
    </source>
</evidence>
<protein>
    <recommendedName>
        <fullName evidence="4">Cyclin-dependent protein kinase regulator pho80</fullName>
    </recommendedName>
</protein>
<dbReference type="OrthoDB" id="1894652at2759"/>
<dbReference type="Pfam" id="PF21203">
    <property type="entry name" value="ECM10"/>
    <property type="match status" value="1"/>
</dbReference>
<name>A0A8K0SQ03_9HYPO</name>
<evidence type="ECO:0000313" key="3">
    <source>
        <dbReference type="Proteomes" id="UP000813444"/>
    </source>
</evidence>
<keyword evidence="3" id="KW-1185">Reference proteome</keyword>
<proteinExistence type="predicted"/>
<dbReference type="PANTHER" id="PTHR39219:SF1">
    <property type="entry name" value="ER MEMBRANE PROTEIN COMPLEX SUBUNIT 10"/>
    <property type="match status" value="1"/>
</dbReference>
<comment type="caution">
    <text evidence="2">The sequence shown here is derived from an EMBL/GenBank/DDBJ whole genome shotgun (WGS) entry which is preliminary data.</text>
</comment>
<gene>
    <name evidence="2" type="ORF">B0I35DRAFT_477476</name>
</gene>
<evidence type="ECO:0000313" key="2">
    <source>
        <dbReference type="EMBL" id="KAH7320937.1"/>
    </source>
</evidence>
<dbReference type="Proteomes" id="UP000813444">
    <property type="component" value="Unassembled WGS sequence"/>
</dbReference>
<feature type="signal peptide" evidence="1">
    <location>
        <begin position="1"/>
        <end position="19"/>
    </location>
</feature>
<keyword evidence="1" id="KW-0732">Signal</keyword>
<organism evidence="2 3">
    <name type="scientific">Stachybotrys elegans</name>
    <dbReference type="NCBI Taxonomy" id="80388"/>
    <lineage>
        <taxon>Eukaryota</taxon>
        <taxon>Fungi</taxon>
        <taxon>Dikarya</taxon>
        <taxon>Ascomycota</taxon>
        <taxon>Pezizomycotina</taxon>
        <taxon>Sordariomycetes</taxon>
        <taxon>Hypocreomycetidae</taxon>
        <taxon>Hypocreales</taxon>
        <taxon>Stachybotryaceae</taxon>
        <taxon>Stachybotrys</taxon>
    </lineage>
</organism>
<dbReference type="AlphaFoldDB" id="A0A8K0SQ03"/>